<keyword evidence="1" id="KW-0812">Transmembrane</keyword>
<feature type="transmembrane region" description="Helical" evidence="1">
    <location>
        <begin position="67"/>
        <end position="86"/>
    </location>
</feature>
<reference evidence="2 3" key="1">
    <citation type="submission" date="2018-09" db="EMBL/GenBank/DDBJ databases">
        <title>Altererythrobacter spongiae sp. nov., isolated from a marine sponge.</title>
        <authorList>
            <person name="Zhuang L."/>
            <person name="Luo L."/>
        </authorList>
    </citation>
    <scope>NUCLEOTIDE SEQUENCE [LARGE SCALE GENOMIC DNA]</scope>
    <source>
        <strain evidence="2 3">HN-Y73</strain>
    </source>
</reference>
<dbReference type="Proteomes" id="UP000284395">
    <property type="component" value="Unassembled WGS sequence"/>
</dbReference>
<proteinExistence type="predicted"/>
<dbReference type="AlphaFoldDB" id="A0A420EE49"/>
<keyword evidence="1" id="KW-0472">Membrane</keyword>
<organism evidence="2 3">
    <name type="scientific">Altericroceibacterium spongiae</name>
    <dbReference type="NCBI Taxonomy" id="2320269"/>
    <lineage>
        <taxon>Bacteria</taxon>
        <taxon>Pseudomonadati</taxon>
        <taxon>Pseudomonadota</taxon>
        <taxon>Alphaproteobacteria</taxon>
        <taxon>Sphingomonadales</taxon>
        <taxon>Erythrobacteraceae</taxon>
        <taxon>Altericroceibacterium</taxon>
    </lineage>
</organism>
<keyword evidence="3" id="KW-1185">Reference proteome</keyword>
<keyword evidence="1" id="KW-1133">Transmembrane helix</keyword>
<dbReference type="RefSeq" id="WP_120325555.1">
    <property type="nucleotide sequence ID" value="NZ_RAPF01000008.1"/>
</dbReference>
<sequence length="99" mass="11323">MTGLLFILCVIAFGFFGLADKKHHQTRFEQRPSPERSHRMRRIGWILLAFSFPVSIAAEGWIYGPVLWSGMVMCSAGVVFLMLNFLPETVKWLDPGHKE</sequence>
<dbReference type="EMBL" id="RAPF01000008">
    <property type="protein sequence ID" value="RKF18934.1"/>
    <property type="molecule type" value="Genomic_DNA"/>
</dbReference>
<evidence type="ECO:0000256" key="1">
    <source>
        <dbReference type="SAM" id="Phobius"/>
    </source>
</evidence>
<dbReference type="Pfam" id="PF11804">
    <property type="entry name" value="DUF3325"/>
    <property type="match status" value="1"/>
</dbReference>
<dbReference type="OrthoDB" id="7583164at2"/>
<accession>A0A420EE49</accession>
<name>A0A420EE49_9SPHN</name>
<comment type="caution">
    <text evidence="2">The sequence shown here is derived from an EMBL/GenBank/DDBJ whole genome shotgun (WGS) entry which is preliminary data.</text>
</comment>
<protein>
    <submittedName>
        <fullName evidence="2">DUF3325 domain-containing protein</fullName>
    </submittedName>
</protein>
<gene>
    <name evidence="2" type="ORF">D6851_14145</name>
</gene>
<evidence type="ECO:0000313" key="3">
    <source>
        <dbReference type="Proteomes" id="UP000284395"/>
    </source>
</evidence>
<feature type="transmembrane region" description="Helical" evidence="1">
    <location>
        <begin position="43"/>
        <end position="62"/>
    </location>
</feature>
<dbReference type="InterPro" id="IPR021762">
    <property type="entry name" value="DUF3325"/>
</dbReference>
<evidence type="ECO:0000313" key="2">
    <source>
        <dbReference type="EMBL" id="RKF18934.1"/>
    </source>
</evidence>